<dbReference type="Proteomes" id="UP000536604">
    <property type="component" value="Unassembled WGS sequence"/>
</dbReference>
<keyword evidence="4" id="KW-1185">Reference proteome</keyword>
<reference evidence="3 4" key="1">
    <citation type="submission" date="2020-08" db="EMBL/GenBank/DDBJ databases">
        <title>Genomic Encyclopedia of Type Strains, Phase III (KMG-III): the genomes of soil and plant-associated and newly described type strains.</title>
        <authorList>
            <person name="Whitman W."/>
        </authorList>
    </citation>
    <scope>NUCLEOTIDE SEQUENCE [LARGE SCALE GENOMIC DNA]</scope>
    <source>
        <strain evidence="3 4">CECT 8712</strain>
    </source>
</reference>
<protein>
    <submittedName>
        <fullName evidence="3">Putative Zn finger protein</fullName>
    </submittedName>
</protein>
<evidence type="ECO:0000256" key="1">
    <source>
        <dbReference type="PROSITE-ProRule" id="PRU00325"/>
    </source>
</evidence>
<gene>
    <name evidence="3" type="ORF">FHS13_002124</name>
</gene>
<keyword evidence="1" id="KW-0479">Metal-binding</keyword>
<evidence type="ECO:0000259" key="2">
    <source>
        <dbReference type="PROSITE" id="PS50966"/>
    </source>
</evidence>
<dbReference type="GO" id="GO:0008270">
    <property type="term" value="F:zinc ion binding"/>
    <property type="evidence" value="ECO:0007669"/>
    <property type="project" value="UniProtKB-KW"/>
</dbReference>
<dbReference type="EMBL" id="JACHJO010000005">
    <property type="protein sequence ID" value="MBB6120173.1"/>
    <property type="molecule type" value="Genomic_DNA"/>
</dbReference>
<feature type="domain" description="SWIM-type" evidence="2">
    <location>
        <begin position="48"/>
        <end position="84"/>
    </location>
</feature>
<sequence>MHELSRDLLLDLAGRRSFDRGMDYLGRVSGLRVGEGSVYATVSGQQRYRVRFTPAGTFSWDCDCPWASEGNCCKHVVAAALVHLYEREHGIASPQVPDTASYLHGLDHGRLVDLLLEEAERSPALALELEVRAAVAASDLDALHALFEGVLRISDPVPYEQAADYARAVHSAVDAVQELERSGREEDARELCDAVCSFTGEAEEMVEDLDGAVDTALERLREYSGDSDAL</sequence>
<accession>A0A841IND9</accession>
<evidence type="ECO:0000313" key="4">
    <source>
        <dbReference type="Proteomes" id="UP000536604"/>
    </source>
</evidence>
<dbReference type="RefSeq" id="WP_184290918.1">
    <property type="nucleotide sequence ID" value="NZ_JACHJO010000005.1"/>
</dbReference>
<keyword evidence="1" id="KW-0862">Zinc</keyword>
<organism evidence="3 4">
    <name type="scientific">Nocardiopsis algeriensis</name>
    <dbReference type="NCBI Taxonomy" id="1478215"/>
    <lineage>
        <taxon>Bacteria</taxon>
        <taxon>Bacillati</taxon>
        <taxon>Actinomycetota</taxon>
        <taxon>Actinomycetes</taxon>
        <taxon>Streptosporangiales</taxon>
        <taxon>Nocardiopsidaceae</taxon>
        <taxon>Nocardiopsis</taxon>
    </lineage>
</organism>
<dbReference type="PROSITE" id="PS50966">
    <property type="entry name" value="ZF_SWIM"/>
    <property type="match status" value="1"/>
</dbReference>
<evidence type="ECO:0000313" key="3">
    <source>
        <dbReference type="EMBL" id="MBB6120173.1"/>
    </source>
</evidence>
<name>A0A841IND9_9ACTN</name>
<keyword evidence="1" id="KW-0863">Zinc-finger</keyword>
<proteinExistence type="predicted"/>
<dbReference type="Pfam" id="PF04434">
    <property type="entry name" value="SWIM"/>
    <property type="match status" value="1"/>
</dbReference>
<dbReference type="InterPro" id="IPR007527">
    <property type="entry name" value="Znf_SWIM"/>
</dbReference>
<comment type="caution">
    <text evidence="3">The sequence shown here is derived from an EMBL/GenBank/DDBJ whole genome shotgun (WGS) entry which is preliminary data.</text>
</comment>
<dbReference type="AlphaFoldDB" id="A0A841IND9"/>